<dbReference type="EMBL" id="AZHD01000030">
    <property type="protein sequence ID" value="OAA53386.1"/>
    <property type="molecule type" value="Genomic_DNA"/>
</dbReference>
<keyword evidence="3" id="KW-0687">Ribonucleoprotein</keyword>
<dbReference type="AlphaFoldDB" id="A0A167LQV0"/>
<feature type="domain" description="Small ribosomal subunit protein mS35 mitochondrial conserved" evidence="2">
    <location>
        <begin position="205"/>
        <end position="324"/>
    </location>
</feature>
<dbReference type="OrthoDB" id="283424at2759"/>
<evidence type="ECO:0000259" key="2">
    <source>
        <dbReference type="Pfam" id="PF10213"/>
    </source>
</evidence>
<protein>
    <submittedName>
        <fullName evidence="3">37S ribosomal protein</fullName>
    </submittedName>
</protein>
<keyword evidence="4" id="KW-1185">Reference proteome</keyword>
<dbReference type="PANTHER" id="PTHR13490">
    <property type="entry name" value="MITOCHONDRIAL 28S RIBOSOMAL PROTEIN S28"/>
    <property type="match status" value="1"/>
</dbReference>
<dbReference type="GO" id="GO:0005763">
    <property type="term" value="C:mitochondrial small ribosomal subunit"/>
    <property type="evidence" value="ECO:0007669"/>
    <property type="project" value="TreeGrafter"/>
</dbReference>
<dbReference type="GO" id="GO:0032543">
    <property type="term" value="P:mitochondrial translation"/>
    <property type="evidence" value="ECO:0007669"/>
    <property type="project" value="InterPro"/>
</dbReference>
<gene>
    <name evidence="3" type="ORF">SPI_09459</name>
</gene>
<keyword evidence="3" id="KW-0689">Ribosomal protein</keyword>
<reference evidence="3 4" key="1">
    <citation type="journal article" date="2016" name="Genome Biol. Evol.">
        <title>Divergent and convergent evolution of fungal pathogenicity.</title>
        <authorList>
            <person name="Shang Y."/>
            <person name="Xiao G."/>
            <person name="Zheng P."/>
            <person name="Cen K."/>
            <person name="Zhan S."/>
            <person name="Wang C."/>
        </authorList>
    </citation>
    <scope>NUCLEOTIDE SEQUENCE [LARGE SCALE GENOMIC DNA]</scope>
    <source>
        <strain evidence="3 4">RCEF 264</strain>
    </source>
</reference>
<feature type="region of interest" description="Disordered" evidence="1">
    <location>
        <begin position="372"/>
        <end position="395"/>
    </location>
</feature>
<dbReference type="STRING" id="1081102.A0A167LQV0"/>
<sequence>MASVFSSLRLCLRKGYAAAPTTAASFSFNAASAASKPRATVAAVAGRAQCFSSIPIRWSAAVAGGSSSKEQPLEDWEREMLVKEAASERITDISGAMRLMLPPTEREKLNAAATPQDLDREMRMLMDVRQAFSTTRRGKRKKRLDFYNDFEADPEMITREQDEDEFKGDDITSMAHGKLDEHRERRHYARIAAWEMPLLTKFAKPFEPPTSNMPLRFRYTSYMGEFHPAEKKVVVEFCPADLGLTEVQQSKLKKLVGPRFNPETGVVRMSCEMHEHQAQNKRHLGDLIGKLIVEAKDPTDTFQDIPLDTRHHVFKHKPKFPREWRMTEERKKELQSIRARSFNVDQNMIAESSLIDGSQRIQAAVHVSTQRASAGKVAELIPRRSNSGGQSPIRR</sequence>
<accession>A0A167LQV0</accession>
<dbReference type="GO" id="GO:0003735">
    <property type="term" value="F:structural constituent of ribosome"/>
    <property type="evidence" value="ECO:0007669"/>
    <property type="project" value="InterPro"/>
</dbReference>
<dbReference type="Pfam" id="PF10213">
    <property type="entry name" value="MRP-S28"/>
    <property type="match status" value="1"/>
</dbReference>
<evidence type="ECO:0000256" key="1">
    <source>
        <dbReference type="SAM" id="MobiDB-lite"/>
    </source>
</evidence>
<dbReference type="Proteomes" id="UP000076874">
    <property type="component" value="Unassembled WGS sequence"/>
</dbReference>
<organism evidence="3 4">
    <name type="scientific">Niveomyces insectorum RCEF 264</name>
    <dbReference type="NCBI Taxonomy" id="1081102"/>
    <lineage>
        <taxon>Eukaryota</taxon>
        <taxon>Fungi</taxon>
        <taxon>Dikarya</taxon>
        <taxon>Ascomycota</taxon>
        <taxon>Pezizomycotina</taxon>
        <taxon>Sordariomycetes</taxon>
        <taxon>Hypocreomycetidae</taxon>
        <taxon>Hypocreales</taxon>
        <taxon>Cordycipitaceae</taxon>
        <taxon>Niveomyces</taxon>
    </lineage>
</organism>
<dbReference type="InterPro" id="IPR019349">
    <property type="entry name" value="Ribosomal_mS35_mit"/>
</dbReference>
<proteinExistence type="predicted"/>
<evidence type="ECO:0000313" key="4">
    <source>
        <dbReference type="Proteomes" id="UP000076874"/>
    </source>
</evidence>
<name>A0A167LQV0_9HYPO</name>
<feature type="compositionally biased region" description="Polar residues" evidence="1">
    <location>
        <begin position="384"/>
        <end position="395"/>
    </location>
</feature>
<dbReference type="PANTHER" id="PTHR13490:SF0">
    <property type="entry name" value="SMALL RIBOSOMAL SUBUNIT PROTEIN MS35"/>
    <property type="match status" value="1"/>
</dbReference>
<evidence type="ECO:0000313" key="3">
    <source>
        <dbReference type="EMBL" id="OAA53386.1"/>
    </source>
</evidence>
<comment type="caution">
    <text evidence="3">The sequence shown here is derived from an EMBL/GenBank/DDBJ whole genome shotgun (WGS) entry which is preliminary data.</text>
</comment>
<dbReference type="InterPro" id="IPR039848">
    <property type="entry name" value="Ribosomal_mS35_mt"/>
</dbReference>